<evidence type="ECO:0000256" key="1">
    <source>
        <dbReference type="ARBA" id="ARBA00004173"/>
    </source>
</evidence>
<dbReference type="InterPro" id="IPR024621">
    <property type="entry name" value="Mba1"/>
</dbReference>
<dbReference type="Proteomes" id="UP000186601">
    <property type="component" value="Unassembled WGS sequence"/>
</dbReference>
<sequence>MASSRCIKPFLRTSLGRSHGDLSHTSLLTRAGFSTTCPSWVQANAAYVQKPDKTHPTPTNTLAPAKASQVALASKGKGNARLKASPDEEKLQTNEEQLRQLETLAALEDKAPFDVWAHPVETFDLHIPSWRSPRKDASILDHCRAIWSTQANWFRNAINMRTIASKQSFPGVRVKSLRSRDLFRVQSTPWLAPFLEIALVSYKQLNQALAAGDDKTIKKLSAVSYQDHLLKVLRTRDLSKKYAWTFHGEKEPCKVVSIRALPAHMGKEDPTFGSRLLIQALVRFDTLQSLQVYSRKGTLLAGDGKPKHVVEYLVFQKRMWYDTPWVIRDQLFDSLEGKYKTSN</sequence>
<dbReference type="GO" id="GO:0005743">
    <property type="term" value="C:mitochondrial inner membrane"/>
    <property type="evidence" value="ECO:0007669"/>
    <property type="project" value="InterPro"/>
</dbReference>
<dbReference type="EMBL" id="MLYV02000089">
    <property type="protein sequence ID" value="PSS36990.1"/>
    <property type="molecule type" value="Genomic_DNA"/>
</dbReference>
<dbReference type="PANTHER" id="PTHR28554:SF1">
    <property type="entry name" value="LARGE RIBOSOMAL SUBUNIT PROTEIN ML45"/>
    <property type="match status" value="1"/>
</dbReference>
<evidence type="ECO:0000313" key="6">
    <source>
        <dbReference type="Proteomes" id="UP000186601"/>
    </source>
</evidence>
<dbReference type="InterPro" id="IPR051975">
    <property type="entry name" value="mtLSU_mL45"/>
</dbReference>
<keyword evidence="2" id="KW-0809">Transit peptide</keyword>
<comment type="subcellular location">
    <subcellularLocation>
        <location evidence="1">Mitochondrion</location>
    </subcellularLocation>
</comment>
<feature type="region of interest" description="Disordered" evidence="4">
    <location>
        <begin position="51"/>
        <end position="93"/>
    </location>
</feature>
<dbReference type="GO" id="GO:0032979">
    <property type="term" value="P:protein insertion into mitochondrial inner membrane from matrix"/>
    <property type="evidence" value="ECO:0007669"/>
    <property type="project" value="InterPro"/>
</dbReference>
<name>A0A2R6S3X2_9APHY</name>
<comment type="caution">
    <text evidence="5">The sequence shown here is derived from an EMBL/GenBank/DDBJ whole genome shotgun (WGS) entry which is preliminary data.</text>
</comment>
<dbReference type="AlphaFoldDB" id="A0A2R6S3X2"/>
<evidence type="ECO:0000256" key="3">
    <source>
        <dbReference type="ARBA" id="ARBA00023128"/>
    </source>
</evidence>
<reference evidence="5 6" key="1">
    <citation type="submission" date="2018-02" db="EMBL/GenBank/DDBJ databases">
        <title>Genome sequence of the basidiomycete white-rot fungus Phlebia centrifuga.</title>
        <authorList>
            <person name="Granchi Z."/>
            <person name="Peng M."/>
            <person name="de Vries R.P."/>
            <person name="Hilden K."/>
            <person name="Makela M.R."/>
            <person name="Grigoriev I."/>
            <person name="Riley R."/>
        </authorList>
    </citation>
    <scope>NUCLEOTIDE SEQUENCE [LARGE SCALE GENOMIC DNA]</scope>
    <source>
        <strain evidence="5 6">FBCC195</strain>
    </source>
</reference>
<keyword evidence="6" id="KW-1185">Reference proteome</keyword>
<feature type="compositionally biased region" description="Basic and acidic residues" evidence="4">
    <location>
        <begin position="84"/>
        <end position="93"/>
    </location>
</feature>
<dbReference type="Gene3D" id="3.10.450.240">
    <property type="match status" value="1"/>
</dbReference>
<evidence type="ECO:0008006" key="7">
    <source>
        <dbReference type="Google" id="ProtNLM"/>
    </source>
</evidence>
<accession>A0A2R6S3X2</accession>
<evidence type="ECO:0000256" key="4">
    <source>
        <dbReference type="SAM" id="MobiDB-lite"/>
    </source>
</evidence>
<dbReference type="OrthoDB" id="19619at2759"/>
<keyword evidence="3" id="KW-0496">Mitochondrion</keyword>
<dbReference type="STRING" id="98765.A0A2R6S3X2"/>
<proteinExistence type="predicted"/>
<organism evidence="5 6">
    <name type="scientific">Hermanssonia centrifuga</name>
    <dbReference type="NCBI Taxonomy" id="98765"/>
    <lineage>
        <taxon>Eukaryota</taxon>
        <taxon>Fungi</taxon>
        <taxon>Dikarya</taxon>
        <taxon>Basidiomycota</taxon>
        <taxon>Agaricomycotina</taxon>
        <taxon>Agaricomycetes</taxon>
        <taxon>Polyporales</taxon>
        <taxon>Meruliaceae</taxon>
        <taxon>Hermanssonia</taxon>
    </lineage>
</organism>
<dbReference type="Pfam" id="PF07961">
    <property type="entry name" value="MBA1"/>
    <property type="match status" value="1"/>
</dbReference>
<evidence type="ECO:0000256" key="2">
    <source>
        <dbReference type="ARBA" id="ARBA00022946"/>
    </source>
</evidence>
<dbReference type="PANTHER" id="PTHR28554">
    <property type="entry name" value="39S RIBOSOMAL PROTEIN L45, MITOCHONDRIAL"/>
    <property type="match status" value="1"/>
</dbReference>
<evidence type="ECO:0000313" key="5">
    <source>
        <dbReference type="EMBL" id="PSS36990.1"/>
    </source>
</evidence>
<protein>
    <recommendedName>
        <fullName evidence="7">Mitochondrial ribosomal protein L45</fullName>
    </recommendedName>
</protein>
<gene>
    <name evidence="5" type="ORF">PHLCEN_2v1206</name>
</gene>